<feature type="non-terminal residue" evidence="1">
    <location>
        <position position="180"/>
    </location>
</feature>
<reference evidence="1" key="1">
    <citation type="submission" date="2022-11" db="EMBL/GenBank/DDBJ databases">
        <title>Centuries of genome instability and evolution in soft-shell clam transmissible cancer (bioRxiv).</title>
        <authorList>
            <person name="Hart S.F.M."/>
            <person name="Yonemitsu M.A."/>
            <person name="Giersch R.M."/>
            <person name="Beal B.F."/>
            <person name="Arriagada G."/>
            <person name="Davis B.W."/>
            <person name="Ostrander E.A."/>
            <person name="Goff S.P."/>
            <person name="Metzger M.J."/>
        </authorList>
    </citation>
    <scope>NUCLEOTIDE SEQUENCE</scope>
    <source>
        <strain evidence="1">MELC-2E11</strain>
        <tissue evidence="1">Siphon/mantle</tissue>
    </source>
</reference>
<organism evidence="1 2">
    <name type="scientific">Mya arenaria</name>
    <name type="common">Soft-shell clam</name>
    <dbReference type="NCBI Taxonomy" id="6604"/>
    <lineage>
        <taxon>Eukaryota</taxon>
        <taxon>Metazoa</taxon>
        <taxon>Spiralia</taxon>
        <taxon>Lophotrochozoa</taxon>
        <taxon>Mollusca</taxon>
        <taxon>Bivalvia</taxon>
        <taxon>Autobranchia</taxon>
        <taxon>Heteroconchia</taxon>
        <taxon>Euheterodonta</taxon>
        <taxon>Imparidentia</taxon>
        <taxon>Neoheterodontei</taxon>
        <taxon>Myida</taxon>
        <taxon>Myoidea</taxon>
        <taxon>Myidae</taxon>
        <taxon>Mya</taxon>
    </lineage>
</organism>
<dbReference type="EMBL" id="CP111026">
    <property type="protein sequence ID" value="WAR28266.1"/>
    <property type="molecule type" value="Genomic_DNA"/>
</dbReference>
<keyword evidence="2" id="KW-1185">Reference proteome</keyword>
<sequence length="180" mass="19724">MTSLLDIMKKTGPLPQPLRVLVAAVAEPYTYAPEKQLLKVTLCDATAMCKAVVFDAKKFPKFKENSGVVLHNAVLNKDREVVVTTQTRVFVSVAPEVPADLLLSAIEVIRPTPPDIVPIDRAKRSPAKQRTSIQGQIVNDSVATTVMVNDKEVNVQIITVEDRTGKVKVSLWRNIAAEPV</sequence>
<gene>
    <name evidence="1" type="ORF">MAR_013970</name>
</gene>
<dbReference type="Proteomes" id="UP001164746">
    <property type="component" value="Chromosome 15"/>
</dbReference>
<proteinExistence type="predicted"/>
<evidence type="ECO:0000313" key="2">
    <source>
        <dbReference type="Proteomes" id="UP001164746"/>
    </source>
</evidence>
<evidence type="ECO:0000313" key="1">
    <source>
        <dbReference type="EMBL" id="WAR28266.1"/>
    </source>
</evidence>
<accession>A0ABY7G5E2</accession>
<protein>
    <submittedName>
        <fullName evidence="1">Uncharacterized protein</fullName>
    </submittedName>
</protein>
<name>A0ABY7G5E2_MYAAR</name>